<dbReference type="PANTHER" id="PTHR30305:SF1">
    <property type="entry name" value="HPR KINASE_PHOSPHORYLASE"/>
    <property type="match status" value="1"/>
</dbReference>
<proteinExistence type="predicted"/>
<gene>
    <name evidence="2" type="ORF">NDO55_04025</name>
</gene>
<dbReference type="PANTHER" id="PTHR30305">
    <property type="entry name" value="PROTEIN YJDM-RELATED"/>
    <property type="match status" value="1"/>
</dbReference>
<reference evidence="2" key="1">
    <citation type="submission" date="2022-06" db="EMBL/GenBank/DDBJ databases">
        <title>Sphingomicrobium sedimins sp. nov., a marine bacterium isolated from tidal flat.</title>
        <authorList>
            <person name="Kim C.-H."/>
            <person name="Yoo Y."/>
            <person name="Kim J.-J."/>
        </authorList>
    </citation>
    <scope>NUCLEOTIDE SEQUENCE</scope>
    <source>
        <strain evidence="2">GRR-S6-50</strain>
    </source>
</reference>
<dbReference type="CDD" id="cd01918">
    <property type="entry name" value="HprK_C"/>
    <property type="match status" value="1"/>
</dbReference>
<dbReference type="Proteomes" id="UP001155128">
    <property type="component" value="Unassembled WGS sequence"/>
</dbReference>
<dbReference type="AlphaFoldDB" id="A0A9X2EJY3"/>
<evidence type="ECO:0000313" key="2">
    <source>
        <dbReference type="EMBL" id="MCM8556984.1"/>
    </source>
</evidence>
<organism evidence="2 3">
    <name type="scientific">Sphingomicrobium sediminis</name>
    <dbReference type="NCBI Taxonomy" id="2950949"/>
    <lineage>
        <taxon>Bacteria</taxon>
        <taxon>Pseudomonadati</taxon>
        <taxon>Pseudomonadota</taxon>
        <taxon>Alphaproteobacteria</taxon>
        <taxon>Sphingomonadales</taxon>
        <taxon>Sphingomonadaceae</taxon>
        <taxon>Sphingomicrobium</taxon>
    </lineage>
</organism>
<dbReference type="InterPro" id="IPR011104">
    <property type="entry name" value="Hpr_kin/Pase_C"/>
</dbReference>
<name>A0A9X2EJY3_9SPHN</name>
<keyword evidence="2" id="KW-0418">Kinase</keyword>
<dbReference type="SUPFAM" id="SSF53795">
    <property type="entry name" value="PEP carboxykinase-like"/>
    <property type="match status" value="1"/>
</dbReference>
<comment type="caution">
    <text evidence="2">The sequence shown here is derived from an EMBL/GenBank/DDBJ whole genome shotgun (WGS) entry which is preliminary data.</text>
</comment>
<accession>A0A9X2EJY3</accession>
<dbReference type="GO" id="GO:0006109">
    <property type="term" value="P:regulation of carbohydrate metabolic process"/>
    <property type="evidence" value="ECO:0007669"/>
    <property type="project" value="InterPro"/>
</dbReference>
<keyword evidence="3" id="KW-1185">Reference proteome</keyword>
<dbReference type="GO" id="GO:0000155">
    <property type="term" value="F:phosphorelay sensor kinase activity"/>
    <property type="evidence" value="ECO:0007669"/>
    <property type="project" value="InterPro"/>
</dbReference>
<protein>
    <submittedName>
        <fullName evidence="2">HPr kinase/phosphatase C-terminal domain-containing protein</fullName>
    </submittedName>
</protein>
<dbReference type="Pfam" id="PF07475">
    <property type="entry name" value="Hpr_kinase_C"/>
    <property type="match status" value="1"/>
</dbReference>
<keyword evidence="2" id="KW-0808">Transferase</keyword>
<evidence type="ECO:0000313" key="3">
    <source>
        <dbReference type="Proteomes" id="UP001155128"/>
    </source>
</evidence>
<sequence length="144" mass="15481">MSTVSTESFHATTVAKGRRAVMIKGPSGSGKSDLALQLIDRGYVLVSDDQTLIANKDGVLRASAPPSIEGKMEVRGLGIIEMAVVSDVRLILCVELQDDPERLPLDPQVETIFGIELPKLCVRSHAASAPVIVDIAMTRIEEDQ</sequence>
<dbReference type="GO" id="GO:0005524">
    <property type="term" value="F:ATP binding"/>
    <property type="evidence" value="ECO:0007669"/>
    <property type="project" value="InterPro"/>
</dbReference>
<dbReference type="InterPro" id="IPR027417">
    <property type="entry name" value="P-loop_NTPase"/>
</dbReference>
<dbReference type="RefSeq" id="WP_252112653.1">
    <property type="nucleotide sequence ID" value="NZ_JAMSHT010000001.1"/>
</dbReference>
<dbReference type="EMBL" id="JAMSHT010000001">
    <property type="protein sequence ID" value="MCM8556984.1"/>
    <property type="molecule type" value="Genomic_DNA"/>
</dbReference>
<dbReference type="Gene3D" id="3.40.50.300">
    <property type="entry name" value="P-loop containing nucleotide triphosphate hydrolases"/>
    <property type="match status" value="1"/>
</dbReference>
<evidence type="ECO:0000259" key="1">
    <source>
        <dbReference type="Pfam" id="PF07475"/>
    </source>
</evidence>
<feature type="domain" description="HPr kinase/phosphorylase C-terminal" evidence="1">
    <location>
        <begin position="7"/>
        <end position="138"/>
    </location>
</feature>